<gene>
    <name evidence="6" type="ORF">SAMN05660330_03172</name>
</gene>
<dbReference type="InterPro" id="IPR037171">
    <property type="entry name" value="NagB/RpiA_transferase-like"/>
</dbReference>
<dbReference type="GO" id="GO:0005524">
    <property type="term" value="F:ATP binding"/>
    <property type="evidence" value="ECO:0007669"/>
    <property type="project" value="UniProtKB-KW"/>
</dbReference>
<evidence type="ECO:0000313" key="6">
    <source>
        <dbReference type="EMBL" id="SDP55433.1"/>
    </source>
</evidence>
<dbReference type="STRING" id="91360.SAMN05660330_03172"/>
<organism evidence="6 7">
    <name type="scientific">Desulforhopalus singaporensis</name>
    <dbReference type="NCBI Taxonomy" id="91360"/>
    <lineage>
        <taxon>Bacteria</taxon>
        <taxon>Pseudomonadati</taxon>
        <taxon>Thermodesulfobacteriota</taxon>
        <taxon>Desulfobulbia</taxon>
        <taxon>Desulfobulbales</taxon>
        <taxon>Desulfocapsaceae</taxon>
        <taxon>Desulforhopalus</taxon>
    </lineage>
</organism>
<evidence type="ECO:0000256" key="2">
    <source>
        <dbReference type="ARBA" id="ARBA00022741"/>
    </source>
</evidence>
<keyword evidence="7" id="KW-1185">Reference proteome</keyword>
<accession>A0A1H0TNC6</accession>
<sequence length="192" mass="21942">MTPSQLRKDILGKRNNLTPQELKKKSSAVRDRLLAMDQVREKKNIFVYVSFRSEVMTFSLIEDLLRMDKTVTVPITRTADNRLDAIRITDLERDLVPGYCNIPEPTKQLCKQQLMSPQTIDTVLLPGSVFDERGGRFGYGGGYYDRFVSKIPHAARIGLAFDLQIVDKAPLQDHDELLDFVVTESRTIRGQR</sequence>
<comment type="cofactor">
    <cofactor evidence="5">
        <name>Mg(2+)</name>
        <dbReference type="ChEBI" id="CHEBI:18420"/>
    </cofactor>
</comment>
<evidence type="ECO:0000256" key="1">
    <source>
        <dbReference type="ARBA" id="ARBA00010638"/>
    </source>
</evidence>
<protein>
    <recommendedName>
        <fullName evidence="5">5-formyltetrahydrofolate cyclo-ligase</fullName>
        <ecNumber evidence="5">6.3.3.2</ecNumber>
    </recommendedName>
</protein>
<dbReference type="EMBL" id="FNJI01000025">
    <property type="protein sequence ID" value="SDP55433.1"/>
    <property type="molecule type" value="Genomic_DNA"/>
</dbReference>
<evidence type="ECO:0000256" key="4">
    <source>
        <dbReference type="PIRSR" id="PIRSR006806-1"/>
    </source>
</evidence>
<comment type="catalytic activity">
    <reaction evidence="5">
        <text>(6S)-5-formyl-5,6,7,8-tetrahydrofolate + ATP = (6R)-5,10-methenyltetrahydrofolate + ADP + phosphate</text>
        <dbReference type="Rhea" id="RHEA:10488"/>
        <dbReference type="ChEBI" id="CHEBI:30616"/>
        <dbReference type="ChEBI" id="CHEBI:43474"/>
        <dbReference type="ChEBI" id="CHEBI:57455"/>
        <dbReference type="ChEBI" id="CHEBI:57457"/>
        <dbReference type="ChEBI" id="CHEBI:456216"/>
        <dbReference type="EC" id="6.3.3.2"/>
    </reaction>
</comment>
<dbReference type="GO" id="GO:0009396">
    <property type="term" value="P:folic acid-containing compound biosynthetic process"/>
    <property type="evidence" value="ECO:0007669"/>
    <property type="project" value="TreeGrafter"/>
</dbReference>
<feature type="binding site" evidence="4">
    <location>
        <position position="49"/>
    </location>
    <ligand>
        <name>substrate</name>
    </ligand>
</feature>
<keyword evidence="5" id="KW-0479">Metal-binding</keyword>
<dbReference type="PIRSF" id="PIRSF006806">
    <property type="entry name" value="FTHF_cligase"/>
    <property type="match status" value="1"/>
</dbReference>
<dbReference type="PANTHER" id="PTHR23407:SF1">
    <property type="entry name" value="5-FORMYLTETRAHYDROFOLATE CYCLO-LIGASE"/>
    <property type="match status" value="1"/>
</dbReference>
<dbReference type="SUPFAM" id="SSF100950">
    <property type="entry name" value="NagB/RpiA/CoA transferase-like"/>
    <property type="match status" value="1"/>
</dbReference>
<dbReference type="Pfam" id="PF01812">
    <property type="entry name" value="5-FTHF_cyc-lig"/>
    <property type="match status" value="1"/>
</dbReference>
<dbReference type="GO" id="GO:0030272">
    <property type="term" value="F:5-formyltetrahydrofolate cyclo-ligase activity"/>
    <property type="evidence" value="ECO:0007669"/>
    <property type="project" value="UniProtKB-EC"/>
</dbReference>
<dbReference type="PANTHER" id="PTHR23407">
    <property type="entry name" value="ATPASE INHIBITOR/5-FORMYLTETRAHYDROFOLATE CYCLO-LIGASE"/>
    <property type="match status" value="1"/>
</dbReference>
<feature type="binding site" evidence="4">
    <location>
        <position position="54"/>
    </location>
    <ligand>
        <name>substrate</name>
    </ligand>
</feature>
<evidence type="ECO:0000256" key="5">
    <source>
        <dbReference type="RuleBase" id="RU361279"/>
    </source>
</evidence>
<keyword evidence="2 4" id="KW-0547">Nucleotide-binding</keyword>
<evidence type="ECO:0000313" key="7">
    <source>
        <dbReference type="Proteomes" id="UP000199073"/>
    </source>
</evidence>
<proteinExistence type="inferred from homology"/>
<dbReference type="EC" id="6.3.3.2" evidence="5"/>
<keyword evidence="3 4" id="KW-0067">ATP-binding</keyword>
<dbReference type="InterPro" id="IPR024185">
    <property type="entry name" value="FTHF_cligase-like_sf"/>
</dbReference>
<dbReference type="AlphaFoldDB" id="A0A1H0TNC6"/>
<dbReference type="Gene3D" id="3.40.50.10420">
    <property type="entry name" value="NagB/RpiA/CoA transferase-like"/>
    <property type="match status" value="1"/>
</dbReference>
<feature type="binding site" evidence="4">
    <location>
        <begin position="136"/>
        <end position="144"/>
    </location>
    <ligand>
        <name>ATP</name>
        <dbReference type="ChEBI" id="CHEBI:30616"/>
    </ligand>
</feature>
<dbReference type="OrthoDB" id="9801938at2"/>
<evidence type="ECO:0000256" key="3">
    <source>
        <dbReference type="ARBA" id="ARBA00022840"/>
    </source>
</evidence>
<dbReference type="InterPro" id="IPR002698">
    <property type="entry name" value="FTHF_cligase"/>
</dbReference>
<keyword evidence="6" id="KW-0436">Ligase</keyword>
<dbReference type="Proteomes" id="UP000199073">
    <property type="component" value="Unassembled WGS sequence"/>
</dbReference>
<dbReference type="RefSeq" id="WP_092224566.1">
    <property type="nucleotide sequence ID" value="NZ_FNJI01000025.1"/>
</dbReference>
<keyword evidence="5" id="KW-0460">Magnesium</keyword>
<dbReference type="NCBIfam" id="TIGR02727">
    <property type="entry name" value="MTHFS_bact"/>
    <property type="match status" value="1"/>
</dbReference>
<comment type="similarity">
    <text evidence="1 5">Belongs to the 5-formyltetrahydrofolate cyclo-ligase family.</text>
</comment>
<dbReference type="GO" id="GO:0046872">
    <property type="term" value="F:metal ion binding"/>
    <property type="evidence" value="ECO:0007669"/>
    <property type="project" value="UniProtKB-KW"/>
</dbReference>
<dbReference type="GO" id="GO:0035999">
    <property type="term" value="P:tetrahydrofolate interconversion"/>
    <property type="evidence" value="ECO:0007669"/>
    <property type="project" value="TreeGrafter"/>
</dbReference>
<name>A0A1H0TNC6_9BACT</name>
<reference evidence="6 7" key="1">
    <citation type="submission" date="2016-10" db="EMBL/GenBank/DDBJ databases">
        <authorList>
            <person name="de Groot N.N."/>
        </authorList>
    </citation>
    <scope>NUCLEOTIDE SEQUENCE [LARGE SCALE GENOMIC DNA]</scope>
    <source>
        <strain evidence="6 7">DSM 12130</strain>
    </source>
</reference>